<name>A0A0F5I919_BACTR</name>
<dbReference type="RefSeq" id="WP_039235114.1">
    <property type="nucleotide sequence ID" value="NZ_JWIQ02000042.1"/>
</dbReference>
<keyword evidence="1" id="KW-0812">Transmembrane</keyword>
<keyword evidence="1" id="KW-0472">Membrane</keyword>
<feature type="transmembrane region" description="Helical" evidence="1">
    <location>
        <begin position="20"/>
        <end position="42"/>
    </location>
</feature>
<gene>
    <name evidence="2" type="ORF">QY95_00434</name>
</gene>
<proteinExistence type="predicted"/>
<reference evidence="2" key="1">
    <citation type="submission" date="2015-02" db="EMBL/GenBank/DDBJ databases">
        <title>Genome Assembly of Bacillaceae bacterium MTCC 8252.</title>
        <authorList>
            <person name="Verma A."/>
            <person name="Khatri I."/>
            <person name="Mual P."/>
            <person name="Subramanian S."/>
            <person name="Krishnamurthi S."/>
        </authorList>
    </citation>
    <scope>NUCLEOTIDE SEQUENCE [LARGE SCALE GENOMIC DNA]</scope>
    <source>
        <strain evidence="2">MTCC 8252</strain>
    </source>
</reference>
<sequence>MLNWFVLNMFFLYFPEDKSEYIPAVLMMAVFVIGAVIVFMLFRRASKREEARVNEKYSELRK</sequence>
<protein>
    <submittedName>
        <fullName evidence="2">Uncharacterized protein</fullName>
    </submittedName>
</protein>
<keyword evidence="1" id="KW-1133">Transmembrane helix</keyword>
<dbReference type="Proteomes" id="UP000031563">
    <property type="component" value="Unassembled WGS sequence"/>
</dbReference>
<dbReference type="OrthoDB" id="2390218at2"/>
<evidence type="ECO:0000256" key="1">
    <source>
        <dbReference type="SAM" id="Phobius"/>
    </source>
</evidence>
<dbReference type="AlphaFoldDB" id="A0A0F5I919"/>
<organism evidence="2 3">
    <name type="scientific">Bacillus thermotolerans</name>
    <name type="common">Quasibacillus thermotolerans</name>
    <dbReference type="NCBI Taxonomy" id="1221996"/>
    <lineage>
        <taxon>Bacteria</taxon>
        <taxon>Bacillati</taxon>
        <taxon>Bacillota</taxon>
        <taxon>Bacilli</taxon>
        <taxon>Bacillales</taxon>
        <taxon>Bacillaceae</taxon>
        <taxon>Bacillus</taxon>
    </lineage>
</organism>
<dbReference type="EMBL" id="JWIR02000016">
    <property type="protein sequence ID" value="KKB42011.1"/>
    <property type="molecule type" value="Genomic_DNA"/>
</dbReference>
<comment type="caution">
    <text evidence="2">The sequence shown here is derived from an EMBL/GenBank/DDBJ whole genome shotgun (WGS) entry which is preliminary data.</text>
</comment>
<dbReference type="STRING" id="1221996.QY95_00434"/>
<accession>A0A0F5I919</accession>
<evidence type="ECO:0000313" key="3">
    <source>
        <dbReference type="Proteomes" id="UP000031563"/>
    </source>
</evidence>
<accession>A0A0F5HQ64</accession>
<evidence type="ECO:0000313" key="2">
    <source>
        <dbReference type="EMBL" id="KKB42011.1"/>
    </source>
</evidence>
<keyword evidence="3" id="KW-1185">Reference proteome</keyword>